<proteinExistence type="predicted"/>
<dbReference type="SUPFAM" id="SSF50090">
    <property type="entry name" value="Electron transport accessory proteins"/>
    <property type="match status" value="1"/>
</dbReference>
<accession>A0A3N4GPJ1</accession>
<dbReference type="RefSeq" id="WP_123927253.1">
    <property type="nucleotide sequence ID" value="NZ_JBPSDP010000004.1"/>
</dbReference>
<gene>
    <name evidence="2" type="ORF">EF294_06980</name>
</gene>
<sequence length="137" mass="15136">MSVTAPHPQQRAAIDSLVCDLPAPRSGDTAFDSPWEIRAFALAIVAHQSGQYDWRQFQGALISSIQEWETAVGDLTDDSWSYYRHWVSALEQVLAESGHLPADEFAERTAEILSAPPNRNHHRAILEPIAIDKASGS</sequence>
<feature type="domain" description="Nitrile hydratase beta subunit-like N-terminal" evidence="1">
    <location>
        <begin position="28"/>
        <end position="118"/>
    </location>
</feature>
<organism evidence="2 3">
    <name type="scientific">Gordonia oryzae</name>
    <dbReference type="NCBI Taxonomy" id="2487349"/>
    <lineage>
        <taxon>Bacteria</taxon>
        <taxon>Bacillati</taxon>
        <taxon>Actinomycetota</taxon>
        <taxon>Actinomycetes</taxon>
        <taxon>Mycobacteriales</taxon>
        <taxon>Gordoniaceae</taxon>
        <taxon>Gordonia</taxon>
    </lineage>
</organism>
<keyword evidence="3" id="KW-1185">Reference proteome</keyword>
<dbReference type="InterPro" id="IPR049054">
    <property type="entry name" value="CN_hydtase_beta-like_N"/>
</dbReference>
<protein>
    <submittedName>
        <fullName evidence="2">Nitrile hydratase accessory protein</fullName>
    </submittedName>
</protein>
<name>A0A3N4GPJ1_9ACTN</name>
<comment type="caution">
    <text evidence="2">The sequence shown here is derived from an EMBL/GenBank/DDBJ whole genome shotgun (WGS) entry which is preliminary data.</text>
</comment>
<dbReference type="Gene3D" id="1.10.472.20">
    <property type="entry name" value="Nitrile hydratase, beta subunit"/>
    <property type="match status" value="1"/>
</dbReference>
<dbReference type="InterPro" id="IPR042262">
    <property type="entry name" value="CN_hydtase_beta_C"/>
</dbReference>
<dbReference type="AlphaFoldDB" id="A0A3N4GPJ1"/>
<dbReference type="InterPro" id="IPR023808">
    <property type="entry name" value="Nitrile_Hydratase_acc_put"/>
</dbReference>
<dbReference type="OrthoDB" id="9811616at2"/>
<dbReference type="NCBIfam" id="TIGR03889">
    <property type="entry name" value="nitrile_acc"/>
    <property type="match status" value="1"/>
</dbReference>
<evidence type="ECO:0000313" key="3">
    <source>
        <dbReference type="Proteomes" id="UP000267536"/>
    </source>
</evidence>
<dbReference type="Pfam" id="PF21006">
    <property type="entry name" value="NHase_beta_N"/>
    <property type="match status" value="1"/>
</dbReference>
<dbReference type="Proteomes" id="UP000267536">
    <property type="component" value="Unassembled WGS sequence"/>
</dbReference>
<dbReference type="EMBL" id="RKMH01000004">
    <property type="protein sequence ID" value="RPA64839.1"/>
    <property type="molecule type" value="Genomic_DNA"/>
</dbReference>
<evidence type="ECO:0000259" key="1">
    <source>
        <dbReference type="Pfam" id="PF21006"/>
    </source>
</evidence>
<reference evidence="2 3" key="1">
    <citation type="submission" date="2018-11" db="EMBL/GenBank/DDBJ databases">
        <title>Draft genome sequence of Gordonia sp. RS15-1S isolated from rice stems.</title>
        <authorList>
            <person name="Muangham S."/>
        </authorList>
    </citation>
    <scope>NUCLEOTIDE SEQUENCE [LARGE SCALE GENOMIC DNA]</scope>
    <source>
        <strain evidence="2 3">RS15-1S</strain>
    </source>
</reference>
<evidence type="ECO:0000313" key="2">
    <source>
        <dbReference type="EMBL" id="RPA64839.1"/>
    </source>
</evidence>
<dbReference type="InterPro" id="IPR008990">
    <property type="entry name" value="Elect_transpt_acc-like_dom_sf"/>
</dbReference>